<reference evidence="2" key="2">
    <citation type="submission" date="2009-11" db="EMBL/GenBank/DDBJ databases">
        <title>The Genome Sequence of Allomyces macrogynus strain ATCC 38327.</title>
        <authorList>
            <consortium name="The Broad Institute Genome Sequencing Platform"/>
            <person name="Russ C."/>
            <person name="Cuomo C."/>
            <person name="Shea T."/>
            <person name="Young S.K."/>
            <person name="Zeng Q."/>
            <person name="Koehrsen M."/>
            <person name="Haas B."/>
            <person name="Borodovsky M."/>
            <person name="Guigo R."/>
            <person name="Alvarado L."/>
            <person name="Berlin A."/>
            <person name="Borenstein D."/>
            <person name="Chen Z."/>
            <person name="Engels R."/>
            <person name="Freedman E."/>
            <person name="Gellesch M."/>
            <person name="Goldberg J."/>
            <person name="Griggs A."/>
            <person name="Gujja S."/>
            <person name="Heiman D."/>
            <person name="Hepburn T."/>
            <person name="Howarth C."/>
            <person name="Jen D."/>
            <person name="Larson L."/>
            <person name="Lewis B."/>
            <person name="Mehta T."/>
            <person name="Park D."/>
            <person name="Pearson M."/>
            <person name="Roberts A."/>
            <person name="Saif S."/>
            <person name="Shenoy N."/>
            <person name="Sisk P."/>
            <person name="Stolte C."/>
            <person name="Sykes S."/>
            <person name="Walk T."/>
            <person name="White J."/>
            <person name="Yandava C."/>
            <person name="Burger G."/>
            <person name="Gray M.W."/>
            <person name="Holland P.W.H."/>
            <person name="King N."/>
            <person name="Lang F.B.F."/>
            <person name="Roger A.J."/>
            <person name="Ruiz-Trillo I."/>
            <person name="Lander E."/>
            <person name="Nusbaum C."/>
        </authorList>
    </citation>
    <scope>NUCLEOTIDE SEQUENCE [LARGE SCALE GENOMIC DNA]</scope>
    <source>
        <strain evidence="2">ATCC 38327</strain>
    </source>
</reference>
<dbReference type="EMBL" id="GG745333">
    <property type="protein sequence ID" value="KNE58687.1"/>
    <property type="molecule type" value="Genomic_DNA"/>
</dbReference>
<evidence type="ECO:0000313" key="2">
    <source>
        <dbReference type="Proteomes" id="UP000054350"/>
    </source>
</evidence>
<dbReference type="AlphaFoldDB" id="A0A0L0S866"/>
<reference evidence="1 2" key="1">
    <citation type="submission" date="2009-11" db="EMBL/GenBank/DDBJ databases">
        <title>Annotation of Allomyces macrogynus ATCC 38327.</title>
        <authorList>
            <consortium name="The Broad Institute Genome Sequencing Platform"/>
            <person name="Russ C."/>
            <person name="Cuomo C."/>
            <person name="Burger G."/>
            <person name="Gray M.W."/>
            <person name="Holland P.W.H."/>
            <person name="King N."/>
            <person name="Lang F.B.F."/>
            <person name="Roger A.J."/>
            <person name="Ruiz-Trillo I."/>
            <person name="Young S.K."/>
            <person name="Zeng Q."/>
            <person name="Gargeya S."/>
            <person name="Fitzgerald M."/>
            <person name="Haas B."/>
            <person name="Abouelleil A."/>
            <person name="Alvarado L."/>
            <person name="Arachchi H.M."/>
            <person name="Berlin A."/>
            <person name="Chapman S.B."/>
            <person name="Gearin G."/>
            <person name="Goldberg J."/>
            <person name="Griggs A."/>
            <person name="Gujja S."/>
            <person name="Hansen M."/>
            <person name="Heiman D."/>
            <person name="Howarth C."/>
            <person name="Larimer J."/>
            <person name="Lui A."/>
            <person name="MacDonald P.J.P."/>
            <person name="McCowen C."/>
            <person name="Montmayeur A."/>
            <person name="Murphy C."/>
            <person name="Neiman D."/>
            <person name="Pearson M."/>
            <person name="Priest M."/>
            <person name="Roberts A."/>
            <person name="Saif S."/>
            <person name="Shea T."/>
            <person name="Sisk P."/>
            <person name="Stolte C."/>
            <person name="Sykes S."/>
            <person name="Wortman J."/>
            <person name="Nusbaum C."/>
            <person name="Birren B."/>
        </authorList>
    </citation>
    <scope>NUCLEOTIDE SEQUENCE [LARGE SCALE GENOMIC DNA]</scope>
    <source>
        <strain evidence="1 2">ATCC 38327</strain>
    </source>
</reference>
<dbReference type="VEuPathDB" id="FungiDB:AMAG_04242"/>
<name>A0A0L0S866_ALLM3</name>
<dbReference type="Proteomes" id="UP000054350">
    <property type="component" value="Unassembled WGS sequence"/>
</dbReference>
<proteinExistence type="predicted"/>
<gene>
    <name evidence="1" type="ORF">AMAG_04242</name>
</gene>
<protein>
    <submittedName>
        <fullName evidence="1">Uncharacterized protein</fullName>
    </submittedName>
</protein>
<keyword evidence="2" id="KW-1185">Reference proteome</keyword>
<evidence type="ECO:0000313" key="1">
    <source>
        <dbReference type="EMBL" id="KNE58687.1"/>
    </source>
</evidence>
<sequence>MGLYGHENLFVGREPVTPEDHIKSFNLMRGASIATPLPAPLLSRATRFQVAMLLSRDGERPLKQRLYTTLLFRDRHSCSTPTPRERSEKFVFMVNQVVGGLATTGSISSSFLERTKNRHFDLPRTSVLSDEQVVAGRDRGARNGTRDIGMEMVVQWVYVTTTEEAGAREVRRVDLHLQCFALLKMVKDHCYTEFPVRFDEYHHCKHLHDLEVIVSMVLEDWWFGDAQRHGPYAESLDSIRDATELL</sequence>
<accession>A0A0L0S866</accession>
<dbReference type="OrthoDB" id="10443494at2759"/>
<organism evidence="1 2">
    <name type="scientific">Allomyces macrogynus (strain ATCC 38327)</name>
    <name type="common">Allomyces javanicus var. macrogynus</name>
    <dbReference type="NCBI Taxonomy" id="578462"/>
    <lineage>
        <taxon>Eukaryota</taxon>
        <taxon>Fungi</taxon>
        <taxon>Fungi incertae sedis</taxon>
        <taxon>Blastocladiomycota</taxon>
        <taxon>Blastocladiomycetes</taxon>
        <taxon>Blastocladiales</taxon>
        <taxon>Blastocladiaceae</taxon>
        <taxon>Allomyces</taxon>
    </lineage>
</organism>